<proteinExistence type="predicted"/>
<organism evidence="1">
    <name type="scientific">Escherichia coli</name>
    <dbReference type="NCBI Taxonomy" id="562"/>
    <lineage>
        <taxon>Bacteria</taxon>
        <taxon>Pseudomonadati</taxon>
        <taxon>Pseudomonadota</taxon>
        <taxon>Gammaproteobacteria</taxon>
        <taxon>Enterobacterales</taxon>
        <taxon>Enterobacteriaceae</taxon>
        <taxon>Escherichia</taxon>
    </lineage>
</organism>
<name>A0A3L0YGU6_ECOLX</name>
<dbReference type="AlphaFoldDB" id="A0A3L0YGU6"/>
<comment type="caution">
    <text evidence="1">The sequence shown here is derived from an EMBL/GenBank/DDBJ whole genome shotgun (WGS) entry which is preliminary data.</text>
</comment>
<dbReference type="EMBL" id="RNRV01000036">
    <property type="protein sequence ID" value="MHO06123.1"/>
    <property type="molecule type" value="Genomic_DNA"/>
</dbReference>
<protein>
    <submittedName>
        <fullName evidence="1">Uncharacterized protein</fullName>
    </submittedName>
</protein>
<evidence type="ECO:0000313" key="1">
    <source>
        <dbReference type="EMBL" id="MHO06123.1"/>
    </source>
</evidence>
<sequence length="78" mass="8750">MTKTEMDIRLTKIFSAAAIAQAVPDKRAVCKQLKQFDKEARQLGFHALAGEACQMRWQLVAELQRDRTVAGEVSHGHL</sequence>
<reference evidence="1" key="1">
    <citation type="submission" date="2018-10" db="EMBL/GenBank/DDBJ databases">
        <authorList>
            <consortium name="NARMS: The National Antimicrobial Resistance Monitoring System"/>
        </authorList>
    </citation>
    <scope>NUCLEOTIDE SEQUENCE [LARGE SCALE GENOMIC DNA]</scope>
    <source>
        <strain evidence="1">CVM N17EC0388</strain>
    </source>
</reference>
<accession>A0A3L0YGU6</accession>
<gene>
    <name evidence="1" type="ORF">D9F05_17440</name>
</gene>